<dbReference type="PROSITE" id="PS00383">
    <property type="entry name" value="TYR_PHOSPHATASE_1"/>
    <property type="match status" value="1"/>
</dbReference>
<dbReference type="Gene3D" id="3.90.190.10">
    <property type="entry name" value="Protein tyrosine phosphatase superfamily"/>
    <property type="match status" value="1"/>
</dbReference>
<dbReference type="AlphaFoldDB" id="A0A4S4LJD3"/>
<evidence type="ECO:0008006" key="3">
    <source>
        <dbReference type="Google" id="ProtNLM"/>
    </source>
</evidence>
<evidence type="ECO:0000313" key="1">
    <source>
        <dbReference type="EMBL" id="THH11937.1"/>
    </source>
</evidence>
<gene>
    <name evidence="1" type="ORF">EW145_g314</name>
</gene>
<organism evidence="1 2">
    <name type="scientific">Phellinidium pouzarii</name>
    <dbReference type="NCBI Taxonomy" id="167371"/>
    <lineage>
        <taxon>Eukaryota</taxon>
        <taxon>Fungi</taxon>
        <taxon>Dikarya</taxon>
        <taxon>Basidiomycota</taxon>
        <taxon>Agaricomycotina</taxon>
        <taxon>Agaricomycetes</taxon>
        <taxon>Hymenochaetales</taxon>
        <taxon>Hymenochaetaceae</taxon>
        <taxon>Phellinidium</taxon>
    </lineage>
</organism>
<dbReference type="Pfam" id="PF13350">
    <property type="entry name" value="Y_phosphatase3"/>
    <property type="match status" value="1"/>
</dbReference>
<dbReference type="EMBL" id="SGPK01000006">
    <property type="protein sequence ID" value="THH11937.1"/>
    <property type="molecule type" value="Genomic_DNA"/>
</dbReference>
<accession>A0A4S4LJD3</accession>
<keyword evidence="2" id="KW-1185">Reference proteome</keyword>
<protein>
    <recommendedName>
        <fullName evidence="3">Tyrosine specific protein phosphatases domain-containing protein</fullName>
    </recommendedName>
</protein>
<name>A0A4S4LJD3_9AGAM</name>
<sequence length="300" mass="33922">MSAITLHNLNTLEPLDQEWVREQLSNYPFIRIDGVTNSRTLGSYPVKITSSEARAEDRFEGRVTRPRQLFRSAEISGITDEGKTQLKELGITKVFDLRSDTEMEKYNTPVPQIEGVEIVRVPVFEKEDYSPEVMARRFQLYASGKTEAFMELYSQILDNGGPAFAEIIKHVRDKPDEGCLFHCTAGKDRTAVIAAILLSLAGVNDDVIASDYELTRIGREPARTLILKRLAKEPIFAENKDAALNMLTSRRETMLAFLDLLRNKYGGAEGYMQKFCSLSAEDVQEIRHNLTADTKSCFLR</sequence>
<dbReference type="PANTHER" id="PTHR31126">
    <property type="entry name" value="TYROSINE-PROTEIN PHOSPHATASE"/>
    <property type="match status" value="1"/>
</dbReference>
<dbReference type="Proteomes" id="UP000308199">
    <property type="component" value="Unassembled WGS sequence"/>
</dbReference>
<dbReference type="InterPro" id="IPR026893">
    <property type="entry name" value="Tyr/Ser_Pase_IphP-type"/>
</dbReference>
<dbReference type="InterPro" id="IPR029021">
    <property type="entry name" value="Prot-tyrosine_phosphatase-like"/>
</dbReference>
<comment type="caution">
    <text evidence="1">The sequence shown here is derived from an EMBL/GenBank/DDBJ whole genome shotgun (WGS) entry which is preliminary data.</text>
</comment>
<evidence type="ECO:0000313" key="2">
    <source>
        <dbReference type="Proteomes" id="UP000308199"/>
    </source>
</evidence>
<dbReference type="SUPFAM" id="SSF52799">
    <property type="entry name" value="(Phosphotyrosine protein) phosphatases II"/>
    <property type="match status" value="1"/>
</dbReference>
<dbReference type="OrthoDB" id="449382at2759"/>
<dbReference type="PANTHER" id="PTHR31126:SF1">
    <property type="entry name" value="TYROSINE SPECIFIC PROTEIN PHOSPHATASES DOMAIN-CONTAINING PROTEIN"/>
    <property type="match status" value="1"/>
</dbReference>
<reference evidence="1 2" key="1">
    <citation type="submission" date="2019-02" db="EMBL/GenBank/DDBJ databases">
        <title>Genome sequencing of the rare red list fungi Phellinidium pouzarii.</title>
        <authorList>
            <person name="Buettner E."/>
            <person name="Kellner H."/>
        </authorList>
    </citation>
    <scope>NUCLEOTIDE SEQUENCE [LARGE SCALE GENOMIC DNA]</scope>
    <source>
        <strain evidence="1 2">DSM 108285</strain>
    </source>
</reference>
<dbReference type="InterPro" id="IPR016130">
    <property type="entry name" value="Tyr_Pase_AS"/>
</dbReference>
<proteinExistence type="predicted"/>
<dbReference type="GO" id="GO:0004721">
    <property type="term" value="F:phosphoprotein phosphatase activity"/>
    <property type="evidence" value="ECO:0007669"/>
    <property type="project" value="InterPro"/>
</dbReference>